<accession>A0A0L6TYR5</accession>
<gene>
    <name evidence="1" type="ORF">AKG39_12210</name>
</gene>
<keyword evidence="2" id="KW-1185">Reference proteome</keyword>
<proteinExistence type="predicted"/>
<dbReference type="RefSeq" id="WP_050740682.1">
    <property type="nucleotide sequence ID" value="NZ_LGYO01000031.1"/>
</dbReference>
<reference evidence="2" key="1">
    <citation type="submission" date="2015-07" db="EMBL/GenBank/DDBJ databases">
        <title>Draft genome sequence of Acetobacterium bakii DSM 8293, a potential psychrophilic chemical producer through syngas fermentation.</title>
        <authorList>
            <person name="Song Y."/>
            <person name="Hwang S."/>
            <person name="Cho B.-K."/>
        </authorList>
    </citation>
    <scope>NUCLEOTIDE SEQUENCE [LARGE SCALE GENOMIC DNA]</scope>
    <source>
        <strain evidence="2">DSM 8239</strain>
    </source>
</reference>
<sequence length="76" mass="8372">MINERNDLLAEIANVVDIAQNHVYVHKCELGKKVDVSKIAQAYANGQEPDEESSLYMDLELSSGLLGDADHDFPIA</sequence>
<evidence type="ECO:0000313" key="2">
    <source>
        <dbReference type="Proteomes" id="UP000036873"/>
    </source>
</evidence>
<evidence type="ECO:0000313" key="1">
    <source>
        <dbReference type="EMBL" id="KNZ41378.1"/>
    </source>
</evidence>
<dbReference type="EMBL" id="LGYO01000031">
    <property type="protein sequence ID" value="KNZ41378.1"/>
    <property type="molecule type" value="Genomic_DNA"/>
</dbReference>
<name>A0A0L6TYR5_9FIRM</name>
<dbReference type="STRING" id="52689.AKG39_12210"/>
<organism evidence="1 2">
    <name type="scientific">Acetobacterium bakii</name>
    <dbReference type="NCBI Taxonomy" id="52689"/>
    <lineage>
        <taxon>Bacteria</taxon>
        <taxon>Bacillati</taxon>
        <taxon>Bacillota</taxon>
        <taxon>Clostridia</taxon>
        <taxon>Eubacteriales</taxon>
        <taxon>Eubacteriaceae</taxon>
        <taxon>Acetobacterium</taxon>
    </lineage>
</organism>
<evidence type="ECO:0008006" key="3">
    <source>
        <dbReference type="Google" id="ProtNLM"/>
    </source>
</evidence>
<comment type="caution">
    <text evidence="1">The sequence shown here is derived from an EMBL/GenBank/DDBJ whole genome shotgun (WGS) entry which is preliminary data.</text>
</comment>
<dbReference type="Proteomes" id="UP000036873">
    <property type="component" value="Unassembled WGS sequence"/>
</dbReference>
<dbReference type="AlphaFoldDB" id="A0A0L6TYR5"/>
<protein>
    <recommendedName>
        <fullName evidence="3">Transcriptional regulator</fullName>
    </recommendedName>
</protein>